<accession>A0A445DG05</accession>
<sequence>MNQIVDRVAYINPTKLSWNLVVGVFCLYELCSQSKPADVCSLEMVLQDEHGDRIHCSIPKANIVVAGNKDAQAMVTKAGQQSKCIALYLEDLELNRMKCTLFGEYVDKVISFMDKPENEPDILVAQLFKPHFYLNEVSVQNSLYASQIFFNPDIADVSFKNSLMKQDERASQPISHIDRQPQYSVSHELSAEAFPIKTIEEIINMTTEILCWIVGTIVSIEVGAIDWFYASCKTCPRKVKENKDRYF</sequence>
<dbReference type="Gene3D" id="2.40.50.140">
    <property type="entry name" value="Nucleic acid-binding proteins"/>
    <property type="match status" value="2"/>
</dbReference>
<evidence type="ECO:0000259" key="1">
    <source>
        <dbReference type="Pfam" id="PF02721"/>
    </source>
</evidence>
<dbReference type="AlphaFoldDB" id="A0A445DG05"/>
<comment type="caution">
    <text evidence="2">The sequence shown here is derived from an EMBL/GenBank/DDBJ whole genome shotgun (WGS) entry which is preliminary data.</text>
</comment>
<dbReference type="PANTHER" id="PTHR47165">
    <property type="entry name" value="OS03G0429900 PROTEIN"/>
    <property type="match status" value="1"/>
</dbReference>
<dbReference type="EMBL" id="SDMP01000004">
    <property type="protein sequence ID" value="RYR62052.1"/>
    <property type="molecule type" value="Genomic_DNA"/>
</dbReference>
<proteinExistence type="predicted"/>
<dbReference type="InterPro" id="IPR003871">
    <property type="entry name" value="RFA1B/D_OB_1st"/>
</dbReference>
<name>A0A445DG05_ARAHY</name>
<dbReference type="Pfam" id="PF02721">
    <property type="entry name" value="DUF223"/>
    <property type="match status" value="1"/>
</dbReference>
<evidence type="ECO:0000313" key="3">
    <source>
        <dbReference type="Proteomes" id="UP000289738"/>
    </source>
</evidence>
<feature type="domain" description="Replication protein A 70 kDa DNA-binding subunit B/D first OB fold" evidence="1">
    <location>
        <begin position="7"/>
        <end position="63"/>
    </location>
</feature>
<reference evidence="2 3" key="1">
    <citation type="submission" date="2019-01" db="EMBL/GenBank/DDBJ databases">
        <title>Sequencing of cultivated peanut Arachis hypogaea provides insights into genome evolution and oil improvement.</title>
        <authorList>
            <person name="Chen X."/>
        </authorList>
    </citation>
    <scope>NUCLEOTIDE SEQUENCE [LARGE SCALE GENOMIC DNA]</scope>
    <source>
        <strain evidence="3">cv. Fuhuasheng</strain>
        <tissue evidence="2">Leaves</tissue>
    </source>
</reference>
<dbReference type="SUPFAM" id="SSF50249">
    <property type="entry name" value="Nucleic acid-binding proteins"/>
    <property type="match status" value="2"/>
</dbReference>
<organism evidence="2 3">
    <name type="scientific">Arachis hypogaea</name>
    <name type="common">Peanut</name>
    <dbReference type="NCBI Taxonomy" id="3818"/>
    <lineage>
        <taxon>Eukaryota</taxon>
        <taxon>Viridiplantae</taxon>
        <taxon>Streptophyta</taxon>
        <taxon>Embryophyta</taxon>
        <taxon>Tracheophyta</taxon>
        <taxon>Spermatophyta</taxon>
        <taxon>Magnoliopsida</taxon>
        <taxon>eudicotyledons</taxon>
        <taxon>Gunneridae</taxon>
        <taxon>Pentapetalae</taxon>
        <taxon>rosids</taxon>
        <taxon>fabids</taxon>
        <taxon>Fabales</taxon>
        <taxon>Fabaceae</taxon>
        <taxon>Papilionoideae</taxon>
        <taxon>50 kb inversion clade</taxon>
        <taxon>dalbergioids sensu lato</taxon>
        <taxon>Dalbergieae</taxon>
        <taxon>Pterocarpus clade</taxon>
        <taxon>Arachis</taxon>
    </lineage>
</organism>
<evidence type="ECO:0000313" key="2">
    <source>
        <dbReference type="EMBL" id="RYR62052.1"/>
    </source>
</evidence>
<keyword evidence="3" id="KW-1185">Reference proteome</keyword>
<dbReference type="InterPro" id="IPR012340">
    <property type="entry name" value="NA-bd_OB-fold"/>
</dbReference>
<protein>
    <recommendedName>
        <fullName evidence="1">Replication protein A 70 kDa DNA-binding subunit B/D first OB fold domain-containing protein</fullName>
    </recommendedName>
</protein>
<dbReference type="Proteomes" id="UP000289738">
    <property type="component" value="Chromosome A04"/>
</dbReference>
<dbReference type="PANTHER" id="PTHR47165:SF4">
    <property type="entry name" value="OS03G0429900 PROTEIN"/>
    <property type="match status" value="1"/>
</dbReference>
<gene>
    <name evidence="2" type="ORF">Ahy_A04g019383</name>
</gene>